<evidence type="ECO:0000256" key="3">
    <source>
        <dbReference type="ARBA" id="ARBA00023306"/>
    </source>
</evidence>
<proteinExistence type="inferred from homology"/>
<dbReference type="GO" id="GO:0044772">
    <property type="term" value="P:mitotic cell cycle phase transition"/>
    <property type="evidence" value="ECO:0007669"/>
    <property type="project" value="InterPro"/>
</dbReference>
<evidence type="ECO:0000259" key="5">
    <source>
        <dbReference type="SMART" id="SM00385"/>
    </source>
</evidence>
<feature type="domain" description="Cyclin-like" evidence="5">
    <location>
        <begin position="187"/>
        <end position="260"/>
    </location>
</feature>
<evidence type="ECO:0000256" key="4">
    <source>
        <dbReference type="RuleBase" id="RU000383"/>
    </source>
</evidence>
<dbReference type="CDD" id="cd20529">
    <property type="entry name" value="CYCLIN_CCNJ-like_rpt2"/>
    <property type="match status" value="1"/>
</dbReference>
<dbReference type="FunFam" id="1.10.472.10:FF:000010">
    <property type="entry name" value="G1/S-specific cyclin Cln1"/>
    <property type="match status" value="1"/>
</dbReference>
<keyword evidence="3" id="KW-0131">Cell cycle</keyword>
<dbReference type="EMBL" id="BPLR01002038">
    <property type="protein sequence ID" value="GIX69303.1"/>
    <property type="molecule type" value="Genomic_DNA"/>
</dbReference>
<feature type="domain" description="Cyclin-like" evidence="5">
    <location>
        <begin position="63"/>
        <end position="149"/>
    </location>
</feature>
<feature type="domain" description="Cyclin C-terminal" evidence="6">
    <location>
        <begin position="158"/>
        <end position="295"/>
    </location>
</feature>
<dbReference type="Proteomes" id="UP001054945">
    <property type="component" value="Unassembled WGS sequence"/>
</dbReference>
<sequence length="300" mass="34755">MSTHFDLRLFVAQDIYFLMTTEKDWCVGEYAEDIHKYLRSKERKRFLFRGQSPQLHMRKKLVQWMDTVCQKMKFCTTVQHLAVYLLDIFMDNHTIQCDHLHMVVVGCLIVAVKLEENDNLIPKNSDLNALLGNKYKLIEFVQMEVSVLNFFNWDVLFPTAAHFAEYYALFAIQPTDKLQDKSLSDYDLVKVYVNKYINYFLEVTIQDPIFINFCPSIVAASCVASARVCLSLSPPWPMPLQNITYYKYPQMKPCMDLLQKALETDMAASRKGLENISDMSHYVNTNGPTSSIPTDCIVMS</sequence>
<dbReference type="AlphaFoldDB" id="A0AAV4MBP2"/>
<dbReference type="PANTHER" id="PTHR10177">
    <property type="entry name" value="CYCLINS"/>
    <property type="match status" value="1"/>
</dbReference>
<dbReference type="SUPFAM" id="SSF47954">
    <property type="entry name" value="Cyclin-like"/>
    <property type="match status" value="2"/>
</dbReference>
<evidence type="ECO:0000259" key="6">
    <source>
        <dbReference type="SMART" id="SM01332"/>
    </source>
</evidence>
<dbReference type="InterPro" id="IPR006671">
    <property type="entry name" value="Cyclin_N"/>
</dbReference>
<keyword evidence="8" id="KW-1185">Reference proteome</keyword>
<accession>A0AAV4MBP2</accession>
<dbReference type="Pfam" id="PF02984">
    <property type="entry name" value="Cyclin_C"/>
    <property type="match status" value="1"/>
</dbReference>
<dbReference type="GO" id="GO:0051726">
    <property type="term" value="P:regulation of cell cycle"/>
    <property type="evidence" value="ECO:0007669"/>
    <property type="project" value="UniProtKB-ARBA"/>
</dbReference>
<comment type="caution">
    <text evidence="7">The sequence shown here is derived from an EMBL/GenBank/DDBJ whole genome shotgun (WGS) entry which is preliminary data.</text>
</comment>
<dbReference type="InterPro" id="IPR046965">
    <property type="entry name" value="Cyclin_A/B-like"/>
</dbReference>
<dbReference type="GO" id="GO:0016538">
    <property type="term" value="F:cyclin-dependent protein serine/threonine kinase regulator activity"/>
    <property type="evidence" value="ECO:0007669"/>
    <property type="project" value="InterPro"/>
</dbReference>
<dbReference type="InterPro" id="IPR013763">
    <property type="entry name" value="Cyclin-like_dom"/>
</dbReference>
<dbReference type="PIRSF" id="PIRSF001771">
    <property type="entry name" value="Cyclin_A_B_D_E"/>
    <property type="match status" value="1"/>
</dbReference>
<dbReference type="SMART" id="SM00385">
    <property type="entry name" value="CYCLIN"/>
    <property type="match status" value="2"/>
</dbReference>
<dbReference type="InterPro" id="IPR036915">
    <property type="entry name" value="Cyclin-like_sf"/>
</dbReference>
<organism evidence="7 8">
    <name type="scientific">Caerostris extrusa</name>
    <name type="common">Bark spider</name>
    <name type="synonym">Caerostris bankana</name>
    <dbReference type="NCBI Taxonomy" id="172846"/>
    <lineage>
        <taxon>Eukaryota</taxon>
        <taxon>Metazoa</taxon>
        <taxon>Ecdysozoa</taxon>
        <taxon>Arthropoda</taxon>
        <taxon>Chelicerata</taxon>
        <taxon>Arachnida</taxon>
        <taxon>Araneae</taxon>
        <taxon>Araneomorphae</taxon>
        <taxon>Entelegynae</taxon>
        <taxon>Araneoidea</taxon>
        <taxon>Araneidae</taxon>
        <taxon>Caerostris</taxon>
    </lineage>
</organism>
<evidence type="ECO:0000313" key="7">
    <source>
        <dbReference type="EMBL" id="GIX69303.1"/>
    </source>
</evidence>
<dbReference type="SMART" id="SM01332">
    <property type="entry name" value="Cyclin_C"/>
    <property type="match status" value="1"/>
</dbReference>
<dbReference type="Gene3D" id="1.10.472.10">
    <property type="entry name" value="Cyclin-like"/>
    <property type="match status" value="2"/>
</dbReference>
<reference evidence="7 8" key="1">
    <citation type="submission" date="2021-06" db="EMBL/GenBank/DDBJ databases">
        <title>Caerostris extrusa draft genome.</title>
        <authorList>
            <person name="Kono N."/>
            <person name="Arakawa K."/>
        </authorList>
    </citation>
    <scope>NUCLEOTIDE SEQUENCE [LARGE SCALE GENOMIC DNA]</scope>
</reference>
<evidence type="ECO:0000256" key="1">
    <source>
        <dbReference type="ARBA" id="ARBA00022618"/>
    </source>
</evidence>
<keyword evidence="2 4" id="KW-0195">Cyclin</keyword>
<protein>
    <submittedName>
        <fullName evidence="7">Cyclin-J</fullName>
    </submittedName>
</protein>
<comment type="similarity">
    <text evidence="4">Belongs to the cyclin family.</text>
</comment>
<dbReference type="CDD" id="cd20528">
    <property type="entry name" value="CYCLIN_CCNJ-like_rpt1"/>
    <property type="match status" value="1"/>
</dbReference>
<gene>
    <name evidence="7" type="primary">ccnj</name>
    <name evidence="7" type="ORF">CEXT_127232</name>
</gene>
<evidence type="ECO:0000256" key="2">
    <source>
        <dbReference type="ARBA" id="ARBA00023127"/>
    </source>
</evidence>
<dbReference type="GO" id="GO:0051301">
    <property type="term" value="P:cell division"/>
    <property type="evidence" value="ECO:0007669"/>
    <property type="project" value="UniProtKB-KW"/>
</dbReference>
<keyword evidence="1" id="KW-0132">Cell division</keyword>
<dbReference type="Pfam" id="PF00134">
    <property type="entry name" value="Cyclin_N"/>
    <property type="match status" value="1"/>
</dbReference>
<dbReference type="InterPro" id="IPR004367">
    <property type="entry name" value="Cyclin_C-dom"/>
</dbReference>
<name>A0AAV4MBP2_CAEEX</name>
<dbReference type="InterPro" id="IPR039361">
    <property type="entry name" value="Cyclin"/>
</dbReference>
<evidence type="ECO:0000313" key="8">
    <source>
        <dbReference type="Proteomes" id="UP001054945"/>
    </source>
</evidence>